<keyword evidence="5 7" id="KW-0411">Iron-sulfur</keyword>
<dbReference type="GO" id="GO:0016226">
    <property type="term" value="P:iron-sulfur cluster assembly"/>
    <property type="evidence" value="ECO:0007669"/>
    <property type="project" value="InterPro"/>
</dbReference>
<dbReference type="GO" id="GO:0046872">
    <property type="term" value="F:metal ion binding"/>
    <property type="evidence" value="ECO:0007669"/>
    <property type="project" value="UniProtKB-KW"/>
</dbReference>
<dbReference type="InterPro" id="IPR033756">
    <property type="entry name" value="YlxH/NBP35"/>
</dbReference>
<comment type="function">
    <text evidence="7">Binds and transfers iron-sulfur (Fe-S) clusters to target apoproteins. Can hydrolyze ATP.</text>
</comment>
<dbReference type="PROSITE" id="PS01215">
    <property type="entry name" value="MRP"/>
    <property type="match status" value="1"/>
</dbReference>
<dbReference type="KEGG" id="salh:HMF8227_01055"/>
<dbReference type="OrthoDB" id="9809679at2"/>
<dbReference type="PANTHER" id="PTHR42961">
    <property type="entry name" value="IRON-SULFUR PROTEIN NUBPL"/>
    <property type="match status" value="1"/>
</dbReference>
<name>A0A2S2E1M7_9ALTE</name>
<dbReference type="PANTHER" id="PTHR42961:SF2">
    <property type="entry name" value="IRON-SULFUR PROTEIN NUBPL"/>
    <property type="match status" value="1"/>
</dbReference>
<evidence type="ECO:0000256" key="7">
    <source>
        <dbReference type="HAMAP-Rule" id="MF_02040"/>
    </source>
</evidence>
<dbReference type="RefSeq" id="WP_109339177.1">
    <property type="nucleotide sequence ID" value="NZ_CP029347.1"/>
</dbReference>
<dbReference type="Gene3D" id="3.40.50.300">
    <property type="entry name" value="P-loop containing nucleotide triphosphate hydrolases"/>
    <property type="match status" value="1"/>
</dbReference>
<keyword evidence="4 7" id="KW-0408">Iron</keyword>
<dbReference type="GO" id="GO:0005524">
    <property type="term" value="F:ATP binding"/>
    <property type="evidence" value="ECO:0007669"/>
    <property type="project" value="UniProtKB-UniRule"/>
</dbReference>
<reference evidence="8 9" key="1">
    <citation type="submission" date="2018-05" db="EMBL/GenBank/DDBJ databases">
        <title>Salinimonas sp. HMF8227 Genome sequencing and assembly.</title>
        <authorList>
            <person name="Kang H."/>
            <person name="Kang J."/>
            <person name="Cha I."/>
            <person name="Kim H."/>
            <person name="Joh K."/>
        </authorList>
    </citation>
    <scope>NUCLEOTIDE SEQUENCE [LARGE SCALE GENOMIC DNA]</scope>
    <source>
        <strain evidence="8 9">HMF8227</strain>
    </source>
</reference>
<protein>
    <recommendedName>
        <fullName evidence="7">Iron-sulfur cluster carrier protein</fullName>
    </recommendedName>
</protein>
<keyword evidence="9" id="KW-1185">Reference proteome</keyword>
<dbReference type="GO" id="GO:0051539">
    <property type="term" value="F:4 iron, 4 sulfur cluster binding"/>
    <property type="evidence" value="ECO:0007669"/>
    <property type="project" value="TreeGrafter"/>
</dbReference>
<dbReference type="GO" id="GO:0016887">
    <property type="term" value="F:ATP hydrolysis activity"/>
    <property type="evidence" value="ECO:0007669"/>
    <property type="project" value="UniProtKB-UniRule"/>
</dbReference>
<keyword evidence="3 7" id="KW-0067">ATP-binding</keyword>
<keyword evidence="1 7" id="KW-0479">Metal-binding</keyword>
<proteinExistence type="inferred from homology"/>
<dbReference type="InterPro" id="IPR019591">
    <property type="entry name" value="Mrp/NBP35_ATP-bd"/>
</dbReference>
<organism evidence="8 9">
    <name type="scientific">Saliniradius amylolyticus</name>
    <dbReference type="NCBI Taxonomy" id="2183582"/>
    <lineage>
        <taxon>Bacteria</taxon>
        <taxon>Pseudomonadati</taxon>
        <taxon>Pseudomonadota</taxon>
        <taxon>Gammaproteobacteria</taxon>
        <taxon>Alteromonadales</taxon>
        <taxon>Alteromonadaceae</taxon>
        <taxon>Saliniradius</taxon>
    </lineage>
</organism>
<dbReference type="SUPFAM" id="SSF52540">
    <property type="entry name" value="P-loop containing nucleoside triphosphate hydrolases"/>
    <property type="match status" value="1"/>
</dbReference>
<sequence>MRFNWGKKDRSEQHPPSQLLMSLARFFELSPNQVAAWFDASTNTLTLPFACQSQQETLSETLKQAEVGPLPTIQQQVMLSGAPQRRLRNIKNLVAVASGKGGVGKSASTVNLALALQAEGASVGILDADIYGPSIPTMLGNEGQSPQTQDDKTMQPMESLGLKANSIGYLVPPDDATVWRGPMASRALQQLLDETDWGELDYLLIDMPPGTGDIQLTLAQQIPVSGAVVVTTPQNLALADATKAIDMFRKVDVDVLGVLENMSYHQCKNCGYQEYLFDQGGGQQISQHFQVPLLGQIPLDTDIRTCADSGQSLLAKPSELTAAYQSAARQLARRLYLSSLSQPQAIDISVQSD</sequence>
<keyword evidence="2 7" id="KW-0547">Nucleotide-binding</keyword>
<dbReference type="FunFam" id="3.40.50.300:FF:000418">
    <property type="entry name" value="Iron-sulfur cluster carrier protein"/>
    <property type="match status" value="1"/>
</dbReference>
<evidence type="ECO:0000256" key="2">
    <source>
        <dbReference type="ARBA" id="ARBA00022741"/>
    </source>
</evidence>
<dbReference type="InterPro" id="IPR044304">
    <property type="entry name" value="NUBPL-like"/>
</dbReference>
<evidence type="ECO:0000256" key="6">
    <source>
        <dbReference type="ARBA" id="ARBA00024036"/>
    </source>
</evidence>
<evidence type="ECO:0000256" key="4">
    <source>
        <dbReference type="ARBA" id="ARBA00023004"/>
    </source>
</evidence>
<evidence type="ECO:0000313" key="8">
    <source>
        <dbReference type="EMBL" id="AWL11543.1"/>
    </source>
</evidence>
<accession>A0A2S2E1M7</accession>
<evidence type="ECO:0000256" key="3">
    <source>
        <dbReference type="ARBA" id="ARBA00022840"/>
    </source>
</evidence>
<comment type="similarity">
    <text evidence="6 7">Belongs to the Mrp/NBP35 ATP-binding proteins family.</text>
</comment>
<evidence type="ECO:0000313" key="9">
    <source>
        <dbReference type="Proteomes" id="UP000245728"/>
    </source>
</evidence>
<feature type="binding site" evidence="7">
    <location>
        <begin position="99"/>
        <end position="106"/>
    </location>
    <ligand>
        <name>ATP</name>
        <dbReference type="ChEBI" id="CHEBI:30616"/>
    </ligand>
</feature>
<comment type="subunit">
    <text evidence="7">Homodimer.</text>
</comment>
<evidence type="ECO:0000256" key="1">
    <source>
        <dbReference type="ARBA" id="ARBA00022723"/>
    </source>
</evidence>
<gene>
    <name evidence="8" type="ORF">HMF8227_01055</name>
</gene>
<dbReference type="InterPro" id="IPR027417">
    <property type="entry name" value="P-loop_NTPase"/>
</dbReference>
<dbReference type="InterPro" id="IPR000808">
    <property type="entry name" value="Mrp-like_CS"/>
</dbReference>
<dbReference type="EMBL" id="CP029347">
    <property type="protein sequence ID" value="AWL11543.1"/>
    <property type="molecule type" value="Genomic_DNA"/>
</dbReference>
<dbReference type="Pfam" id="PF10609">
    <property type="entry name" value="ParA"/>
    <property type="match status" value="1"/>
</dbReference>
<dbReference type="GO" id="GO:0140663">
    <property type="term" value="F:ATP-dependent FeS chaperone activity"/>
    <property type="evidence" value="ECO:0007669"/>
    <property type="project" value="InterPro"/>
</dbReference>
<keyword evidence="7" id="KW-0378">Hydrolase</keyword>
<dbReference type="CDD" id="cd02037">
    <property type="entry name" value="Mrp_NBP35"/>
    <property type="match status" value="1"/>
</dbReference>
<dbReference type="NCBIfam" id="NF008669">
    <property type="entry name" value="PRK11670.1"/>
    <property type="match status" value="1"/>
</dbReference>
<dbReference type="Proteomes" id="UP000245728">
    <property type="component" value="Chromosome"/>
</dbReference>
<evidence type="ECO:0000256" key="5">
    <source>
        <dbReference type="ARBA" id="ARBA00023014"/>
    </source>
</evidence>
<dbReference type="GO" id="GO:0005829">
    <property type="term" value="C:cytosol"/>
    <property type="evidence" value="ECO:0007669"/>
    <property type="project" value="TreeGrafter"/>
</dbReference>
<dbReference type="HAMAP" id="MF_02040">
    <property type="entry name" value="Mrp_NBP35"/>
    <property type="match status" value="1"/>
</dbReference>
<dbReference type="AlphaFoldDB" id="A0A2S2E1M7"/>